<comment type="caution">
    <text evidence="6">The sequence shown here is derived from an EMBL/GenBank/DDBJ whole genome shotgun (WGS) entry which is preliminary data.</text>
</comment>
<dbReference type="InterPro" id="IPR005119">
    <property type="entry name" value="LysR_subst-bd"/>
</dbReference>
<dbReference type="PANTHER" id="PTHR30537">
    <property type="entry name" value="HTH-TYPE TRANSCRIPTIONAL REGULATOR"/>
    <property type="match status" value="1"/>
</dbReference>
<dbReference type="InterPro" id="IPR000847">
    <property type="entry name" value="LysR_HTH_N"/>
</dbReference>
<sequence length="302" mass="33232">MDTIVGINTIVAVVETGSFTAAAQRMDISKALVSKYVGQVEAQLGTRLFNRTTRQVVLTPVGQDYYQQALILLQHYQKMQASATHAQHQPQGKLRVTTSVIFGDTLLAPLLPTFLAMYPEVELDILLTNKKVDLLASGIDLAIRIGHLADSSLVAQKINQLPLMLCAAPEYLAKINPPKAVADLATLDCLIDSNHSQPHRWTLTDRDGKTESVNVKGRMTINSSSSIASLAIAGASIAMLPTFLAEPAINQGRLVRVLPEYNASTYGLYAVYPHRQFLSPKVRCFIDFIRTHFGQRDIRPDH</sequence>
<dbReference type="InterPro" id="IPR058163">
    <property type="entry name" value="LysR-type_TF_proteobact-type"/>
</dbReference>
<dbReference type="Pfam" id="PF00126">
    <property type="entry name" value="HTH_1"/>
    <property type="match status" value="1"/>
</dbReference>
<organism evidence="6 7">
    <name type="scientific">Motilimonas cestriensis</name>
    <dbReference type="NCBI Taxonomy" id="2742685"/>
    <lineage>
        <taxon>Bacteria</taxon>
        <taxon>Pseudomonadati</taxon>
        <taxon>Pseudomonadota</taxon>
        <taxon>Gammaproteobacteria</taxon>
        <taxon>Alteromonadales</taxon>
        <taxon>Alteromonadales genera incertae sedis</taxon>
        <taxon>Motilimonas</taxon>
    </lineage>
</organism>
<evidence type="ECO:0000256" key="2">
    <source>
        <dbReference type="ARBA" id="ARBA00023015"/>
    </source>
</evidence>
<dbReference type="InterPro" id="IPR036388">
    <property type="entry name" value="WH-like_DNA-bd_sf"/>
</dbReference>
<dbReference type="Pfam" id="PF03466">
    <property type="entry name" value="LysR_substrate"/>
    <property type="match status" value="1"/>
</dbReference>
<proteinExistence type="inferred from homology"/>
<gene>
    <name evidence="6" type="ORF">K6Y31_00750</name>
</gene>
<dbReference type="RefSeq" id="WP_233050961.1">
    <property type="nucleotide sequence ID" value="NZ_JAIMJA010000001.1"/>
</dbReference>
<name>A0ABS8W327_9GAMM</name>
<dbReference type="Proteomes" id="UP001201273">
    <property type="component" value="Unassembled WGS sequence"/>
</dbReference>
<keyword evidence="7" id="KW-1185">Reference proteome</keyword>
<keyword evidence="2" id="KW-0805">Transcription regulation</keyword>
<dbReference type="CDD" id="cd08422">
    <property type="entry name" value="PBP2_CrgA_like"/>
    <property type="match status" value="1"/>
</dbReference>
<keyword evidence="4" id="KW-0804">Transcription</keyword>
<dbReference type="EMBL" id="JAIMJA010000001">
    <property type="protein sequence ID" value="MCE2593347.1"/>
    <property type="molecule type" value="Genomic_DNA"/>
</dbReference>
<evidence type="ECO:0000256" key="1">
    <source>
        <dbReference type="ARBA" id="ARBA00009437"/>
    </source>
</evidence>
<protein>
    <submittedName>
        <fullName evidence="6">LysR family transcriptional regulator</fullName>
    </submittedName>
</protein>
<dbReference type="Gene3D" id="1.10.10.10">
    <property type="entry name" value="Winged helix-like DNA-binding domain superfamily/Winged helix DNA-binding domain"/>
    <property type="match status" value="1"/>
</dbReference>
<evidence type="ECO:0000256" key="4">
    <source>
        <dbReference type="ARBA" id="ARBA00023163"/>
    </source>
</evidence>
<evidence type="ECO:0000259" key="5">
    <source>
        <dbReference type="PROSITE" id="PS50931"/>
    </source>
</evidence>
<dbReference type="Gene3D" id="3.40.190.290">
    <property type="match status" value="1"/>
</dbReference>
<dbReference type="InterPro" id="IPR036390">
    <property type="entry name" value="WH_DNA-bd_sf"/>
</dbReference>
<comment type="similarity">
    <text evidence="1">Belongs to the LysR transcriptional regulatory family.</text>
</comment>
<feature type="domain" description="HTH lysR-type" evidence="5">
    <location>
        <begin position="1"/>
        <end position="59"/>
    </location>
</feature>
<dbReference type="SUPFAM" id="SSF53850">
    <property type="entry name" value="Periplasmic binding protein-like II"/>
    <property type="match status" value="1"/>
</dbReference>
<evidence type="ECO:0000313" key="6">
    <source>
        <dbReference type="EMBL" id="MCE2593347.1"/>
    </source>
</evidence>
<reference evidence="6 7" key="1">
    <citation type="journal article" date="2022" name="Environ. Microbiol. Rep.">
        <title>Eco-phylogenetic analyses reveal divergent evolution of vitamin B12 metabolism in the marine bacterial family 'Psychromonadaceae'.</title>
        <authorList>
            <person name="Jin X."/>
            <person name="Yang Y."/>
            <person name="Cao H."/>
            <person name="Gao B."/>
            <person name="Zhao Z."/>
        </authorList>
    </citation>
    <scope>NUCLEOTIDE SEQUENCE [LARGE SCALE GENOMIC DNA]</scope>
    <source>
        <strain evidence="6 7">MKS20</strain>
    </source>
</reference>
<accession>A0ABS8W327</accession>
<keyword evidence="3" id="KW-0238">DNA-binding</keyword>
<evidence type="ECO:0000313" key="7">
    <source>
        <dbReference type="Proteomes" id="UP001201273"/>
    </source>
</evidence>
<dbReference type="SUPFAM" id="SSF46785">
    <property type="entry name" value="Winged helix' DNA-binding domain"/>
    <property type="match status" value="1"/>
</dbReference>
<evidence type="ECO:0000256" key="3">
    <source>
        <dbReference type="ARBA" id="ARBA00023125"/>
    </source>
</evidence>
<dbReference type="PANTHER" id="PTHR30537:SF5">
    <property type="entry name" value="HTH-TYPE TRANSCRIPTIONAL ACTIVATOR TTDR-RELATED"/>
    <property type="match status" value="1"/>
</dbReference>
<dbReference type="PROSITE" id="PS50931">
    <property type="entry name" value="HTH_LYSR"/>
    <property type="match status" value="1"/>
</dbReference>